<dbReference type="GO" id="GO:0030674">
    <property type="term" value="F:protein-macromolecule adaptor activity"/>
    <property type="evidence" value="ECO:0007669"/>
    <property type="project" value="TreeGrafter"/>
</dbReference>
<accession>A0A0N1JSS1</accession>
<keyword evidence="4" id="KW-0449">Lipoprotein</keyword>
<evidence type="ECO:0000256" key="5">
    <source>
        <dbReference type="SAM" id="SignalP"/>
    </source>
</evidence>
<dbReference type="PANTHER" id="PTHR37482:SF1">
    <property type="entry name" value="OUTER MEMBRANE PROTEIN ASSEMBLY FACTOR BAME"/>
    <property type="match status" value="1"/>
</dbReference>
<evidence type="ECO:0000259" key="6">
    <source>
        <dbReference type="Pfam" id="PF04355"/>
    </source>
</evidence>
<evidence type="ECO:0000256" key="1">
    <source>
        <dbReference type="ARBA" id="ARBA00022729"/>
    </source>
</evidence>
<evidence type="ECO:0000256" key="4">
    <source>
        <dbReference type="HAMAP-Rule" id="MF_00925"/>
    </source>
</evidence>
<dbReference type="GO" id="GO:0051205">
    <property type="term" value="P:protein insertion into membrane"/>
    <property type="evidence" value="ECO:0007669"/>
    <property type="project" value="UniProtKB-UniRule"/>
</dbReference>
<reference evidence="7 8" key="1">
    <citation type="submission" date="2015-07" db="EMBL/GenBank/DDBJ databases">
        <title>Draft genome sequence of the Amantichitinum ursilacus IGB-41, a new chitin-degrading bacterium.</title>
        <authorList>
            <person name="Kirstahler P."/>
            <person name="Guenther M."/>
            <person name="Grumaz C."/>
            <person name="Rupp S."/>
            <person name="Zibek S."/>
            <person name="Sohn K."/>
        </authorList>
    </citation>
    <scope>NUCLEOTIDE SEQUENCE [LARGE SCALE GENOMIC DNA]</scope>
    <source>
        <strain evidence="7 8">IGB-41</strain>
    </source>
</reference>
<protein>
    <recommendedName>
        <fullName evidence="4">Outer membrane protein assembly factor BamE</fullName>
    </recommendedName>
</protein>
<dbReference type="InterPro" id="IPR007450">
    <property type="entry name" value="BamE_dom"/>
</dbReference>
<sequence length="153" mass="16361">MQIKHSFIAICAAALLAGCSVGNVLAPYKLQIPQGNEITADQVAQLKQGMTRQQVRYVLGTPLLTDAFHGNRWDYVYSEAKGGTMHLERKFTLEFEGDKLKSWQGDTLPASRLIKLGDMASAPVALDDPAAANVATSSTPIAQVASDSAAAKK</sequence>
<dbReference type="Gene3D" id="3.30.1450.10">
    <property type="match status" value="1"/>
</dbReference>
<proteinExistence type="inferred from homology"/>
<dbReference type="GO" id="GO:1990063">
    <property type="term" value="C:Bam protein complex"/>
    <property type="evidence" value="ECO:0007669"/>
    <property type="project" value="TreeGrafter"/>
</dbReference>
<gene>
    <name evidence="4 7" type="primary">bamE</name>
    <name evidence="7" type="ORF">WG78_08240</name>
</gene>
<dbReference type="PANTHER" id="PTHR37482">
    <property type="entry name" value="OUTER MEMBRANE PROTEIN ASSEMBLY FACTOR BAME"/>
    <property type="match status" value="1"/>
</dbReference>
<dbReference type="InterPro" id="IPR026592">
    <property type="entry name" value="BamE"/>
</dbReference>
<dbReference type="PROSITE" id="PS51257">
    <property type="entry name" value="PROKAR_LIPOPROTEIN"/>
    <property type="match status" value="1"/>
</dbReference>
<dbReference type="PATRIC" id="fig|857265.3.peg.1689"/>
<comment type="caution">
    <text evidence="7">The sequence shown here is derived from an EMBL/GenBank/DDBJ whole genome shotgun (WGS) entry which is preliminary data.</text>
</comment>
<evidence type="ECO:0000256" key="3">
    <source>
        <dbReference type="ARBA" id="ARBA00023237"/>
    </source>
</evidence>
<comment type="subunit">
    <text evidence="4">Part of the Bam complex.</text>
</comment>
<feature type="signal peptide" evidence="5">
    <location>
        <begin position="1"/>
        <end position="26"/>
    </location>
</feature>
<dbReference type="Pfam" id="PF04355">
    <property type="entry name" value="BamE"/>
    <property type="match status" value="1"/>
</dbReference>
<comment type="function">
    <text evidence="4">Part of the outer membrane protein assembly complex, which is involved in assembly and insertion of beta-barrel proteins into the outer membrane.</text>
</comment>
<keyword evidence="8" id="KW-1185">Reference proteome</keyword>
<dbReference type="EMBL" id="LAQT01000006">
    <property type="protein sequence ID" value="KPC53495.1"/>
    <property type="molecule type" value="Genomic_DNA"/>
</dbReference>
<evidence type="ECO:0000313" key="7">
    <source>
        <dbReference type="EMBL" id="KPC53495.1"/>
    </source>
</evidence>
<feature type="domain" description="Outer membrane protein assembly factor BamE" evidence="6">
    <location>
        <begin position="35"/>
        <end position="104"/>
    </location>
</feature>
<comment type="similarity">
    <text evidence="4">Belongs to the BamE family.</text>
</comment>
<dbReference type="GO" id="GO:0043165">
    <property type="term" value="P:Gram-negative-bacterium-type cell outer membrane assembly"/>
    <property type="evidence" value="ECO:0007669"/>
    <property type="project" value="UniProtKB-UniRule"/>
</dbReference>
<keyword evidence="3 4" id="KW-0998">Cell outer membrane</keyword>
<evidence type="ECO:0000313" key="8">
    <source>
        <dbReference type="Proteomes" id="UP000037939"/>
    </source>
</evidence>
<dbReference type="HAMAP" id="MF_00925">
    <property type="entry name" value="OM_assembly_BamE"/>
    <property type="match status" value="1"/>
</dbReference>
<keyword evidence="4" id="KW-0564">Palmitate</keyword>
<name>A0A0N1JSS1_9NEIS</name>
<comment type="subcellular location">
    <subcellularLocation>
        <location evidence="4">Cell outer membrane</location>
        <topology evidence="4">Lipid-anchor</topology>
    </subcellularLocation>
</comment>
<dbReference type="Proteomes" id="UP000037939">
    <property type="component" value="Unassembled WGS sequence"/>
</dbReference>
<dbReference type="AlphaFoldDB" id="A0A0N1JSS1"/>
<keyword evidence="1 4" id="KW-0732">Signal</keyword>
<organism evidence="7 8">
    <name type="scientific">Amantichitinum ursilacus</name>
    <dbReference type="NCBI Taxonomy" id="857265"/>
    <lineage>
        <taxon>Bacteria</taxon>
        <taxon>Pseudomonadati</taxon>
        <taxon>Pseudomonadota</taxon>
        <taxon>Betaproteobacteria</taxon>
        <taxon>Neisseriales</taxon>
        <taxon>Chitinibacteraceae</taxon>
        <taxon>Amantichitinum</taxon>
    </lineage>
</organism>
<dbReference type="OrthoDB" id="9808250at2"/>
<dbReference type="InterPro" id="IPR037873">
    <property type="entry name" value="BamE-like"/>
</dbReference>
<evidence type="ECO:0000256" key="2">
    <source>
        <dbReference type="ARBA" id="ARBA00023136"/>
    </source>
</evidence>
<dbReference type="STRING" id="857265.WG78_08240"/>
<feature type="chain" id="PRO_5008992463" description="Outer membrane protein assembly factor BamE" evidence="5">
    <location>
        <begin position="27"/>
        <end position="153"/>
    </location>
</feature>
<keyword evidence="2 4" id="KW-0472">Membrane</keyword>
<dbReference type="RefSeq" id="WP_083458867.1">
    <property type="nucleotide sequence ID" value="NZ_LAQT01000006.1"/>
</dbReference>